<dbReference type="SUPFAM" id="SSF53335">
    <property type="entry name" value="S-adenosyl-L-methionine-dependent methyltransferases"/>
    <property type="match status" value="1"/>
</dbReference>
<dbReference type="PANTHER" id="PTHR13600">
    <property type="entry name" value="LEUCINE CARBOXYL METHYLTRANSFERASE"/>
    <property type="match status" value="1"/>
</dbReference>
<dbReference type="FunCoup" id="A8PRT7">
    <property type="interactions" value="284"/>
</dbReference>
<dbReference type="STRING" id="425265.A8PRT7"/>
<evidence type="ECO:0000256" key="9">
    <source>
        <dbReference type="PIRSR" id="PIRSR016305-1"/>
    </source>
</evidence>
<feature type="binding site" evidence="9">
    <location>
        <position position="87"/>
    </location>
    <ligand>
        <name>S-adenosyl-L-methionine</name>
        <dbReference type="ChEBI" id="CHEBI:59789"/>
    </ligand>
</feature>
<name>A8PRT7_MALGO</name>
<protein>
    <recommendedName>
        <fullName evidence="4 8">Leucine carboxyl methyltransferase 1</fullName>
        <ecNumber evidence="3 8">2.1.1.233</ecNumber>
    </recommendedName>
</protein>
<feature type="region of interest" description="Disordered" evidence="10">
    <location>
        <begin position="1"/>
        <end position="30"/>
    </location>
</feature>
<feature type="binding site" evidence="9">
    <location>
        <position position="222"/>
    </location>
    <ligand>
        <name>S-adenosyl-L-methionine</name>
        <dbReference type="ChEBI" id="CHEBI:59789"/>
    </ligand>
</feature>
<gene>
    <name evidence="11" type="ORF">MGL_0125</name>
</gene>
<dbReference type="OrthoDB" id="203237at2759"/>
<reference evidence="11 12" key="1">
    <citation type="journal article" date="2007" name="Proc. Natl. Acad. Sci. U.S.A.">
        <title>Dandruff-associated Malassezia genomes reveal convergent and divergent virulence traits shared with plant and human fungal pathogens.</title>
        <authorList>
            <person name="Xu J."/>
            <person name="Saunders C.W."/>
            <person name="Hu P."/>
            <person name="Grant R.A."/>
            <person name="Boekhout T."/>
            <person name="Kuramae E.E."/>
            <person name="Kronstad J.W."/>
            <person name="Deangelis Y.M."/>
            <person name="Reeder N.L."/>
            <person name="Johnstone K.R."/>
            <person name="Leland M."/>
            <person name="Fieno A.M."/>
            <person name="Begley W.M."/>
            <person name="Sun Y."/>
            <person name="Lacey M.P."/>
            <person name="Chaudhary T."/>
            <person name="Keough T."/>
            <person name="Chu L."/>
            <person name="Sears R."/>
            <person name="Yuan B."/>
            <person name="Dawson T.L.Jr."/>
        </authorList>
    </citation>
    <scope>NUCLEOTIDE SEQUENCE [LARGE SCALE GENOMIC DNA]</scope>
    <source>
        <strain evidence="12">ATCC MYA-4612 / CBS 7966</strain>
    </source>
</reference>
<feature type="binding site" evidence="9">
    <location>
        <position position="127"/>
    </location>
    <ligand>
        <name>S-adenosyl-L-methionine</name>
        <dbReference type="ChEBI" id="CHEBI:59789"/>
    </ligand>
</feature>
<accession>A8PRT7</accession>
<dbReference type="GO" id="GO:0018423">
    <property type="term" value="F:protein C-terminal leucine carboxyl O-methyltransferase activity"/>
    <property type="evidence" value="ECO:0007669"/>
    <property type="project" value="UniProtKB-EC"/>
</dbReference>
<dbReference type="InterPro" id="IPR029063">
    <property type="entry name" value="SAM-dependent_MTases_sf"/>
</dbReference>
<evidence type="ECO:0000256" key="3">
    <source>
        <dbReference type="ARBA" id="ARBA00012834"/>
    </source>
</evidence>
<dbReference type="PIRSF" id="PIRSF016305">
    <property type="entry name" value="LCM_mtfrase"/>
    <property type="match status" value="1"/>
</dbReference>
<dbReference type="GeneID" id="5856656"/>
<feature type="binding site" evidence="9">
    <location>
        <begin position="193"/>
        <end position="194"/>
    </location>
    <ligand>
        <name>S-adenosyl-L-methionine</name>
        <dbReference type="ChEBI" id="CHEBI:59789"/>
    </ligand>
</feature>
<dbReference type="Proteomes" id="UP000008837">
    <property type="component" value="Unassembled WGS sequence"/>
</dbReference>
<keyword evidence="6 8" id="KW-0808">Transferase</keyword>
<evidence type="ECO:0000256" key="1">
    <source>
        <dbReference type="ARBA" id="ARBA00000724"/>
    </source>
</evidence>
<dbReference type="Pfam" id="PF04072">
    <property type="entry name" value="LCM"/>
    <property type="match status" value="1"/>
</dbReference>
<dbReference type="InterPro" id="IPR016651">
    <property type="entry name" value="LCMT1"/>
</dbReference>
<dbReference type="PANTHER" id="PTHR13600:SF21">
    <property type="entry name" value="LEUCINE CARBOXYL METHYLTRANSFERASE 1"/>
    <property type="match status" value="1"/>
</dbReference>
<evidence type="ECO:0000256" key="4">
    <source>
        <dbReference type="ARBA" id="ARBA00017497"/>
    </source>
</evidence>
<dbReference type="KEGG" id="mgl:MGL_0125"/>
<dbReference type="Gene3D" id="3.40.50.150">
    <property type="entry name" value="Vaccinia Virus protein VP39"/>
    <property type="match status" value="1"/>
</dbReference>
<sequence length="372" mass="41127">MPSEVPAPSLTLGRPFRKGGSASSRSVCSDGDAVRATDSDALGSRLAACRAGYLTPDVYAELLATEAPVPSLSIRRPPLISIGTYLRSCETDSLVQHFIDTGTIGPTDSFDGRALSSPSKVQIISLGAGSDTRFWRMGCVPKVARYIELDFPETTALKAACIQRHAPLHEALTDVHISEHVFESSKYVLVGADIGSLATRHEWETRVGRFLDASLPTLILCECVLAYMDVSVADEMLRTCFSTLGQVSLLSYDMCVSGDREDRPHDHIAHDTEPTRFGKVMLQNLSARKLILPGARQCTTPAAYKERFEQLARSERAYSSCSAAHTLRDAWHNLDRRERARVSMLEHLDEIEELEMLLGHYCMAWIDRIIVQ</sequence>
<proteinExistence type="inferred from homology"/>
<organism evidence="11 12">
    <name type="scientific">Malassezia globosa (strain ATCC MYA-4612 / CBS 7966)</name>
    <name type="common">Dandruff-associated fungus</name>
    <dbReference type="NCBI Taxonomy" id="425265"/>
    <lineage>
        <taxon>Eukaryota</taxon>
        <taxon>Fungi</taxon>
        <taxon>Dikarya</taxon>
        <taxon>Basidiomycota</taxon>
        <taxon>Ustilaginomycotina</taxon>
        <taxon>Malasseziomycetes</taxon>
        <taxon>Malasseziales</taxon>
        <taxon>Malasseziaceae</taxon>
        <taxon>Malassezia</taxon>
    </lineage>
</organism>
<comment type="similarity">
    <text evidence="2 8">Belongs to the methyltransferase superfamily. LCMT family.</text>
</comment>
<evidence type="ECO:0000256" key="7">
    <source>
        <dbReference type="ARBA" id="ARBA00022691"/>
    </source>
</evidence>
<dbReference type="GO" id="GO:0032259">
    <property type="term" value="P:methylation"/>
    <property type="evidence" value="ECO:0007669"/>
    <property type="project" value="UniProtKB-KW"/>
</dbReference>
<evidence type="ECO:0000256" key="10">
    <source>
        <dbReference type="SAM" id="MobiDB-lite"/>
    </source>
</evidence>
<dbReference type="AlphaFoldDB" id="A8PRT7"/>
<evidence type="ECO:0000256" key="8">
    <source>
        <dbReference type="PIRNR" id="PIRNR016305"/>
    </source>
</evidence>
<dbReference type="InterPro" id="IPR007213">
    <property type="entry name" value="Ppm1/Ppm2/Tcmp"/>
</dbReference>
<dbReference type="EC" id="2.1.1.233" evidence="3 8"/>
<evidence type="ECO:0000256" key="5">
    <source>
        <dbReference type="ARBA" id="ARBA00022603"/>
    </source>
</evidence>
<comment type="caution">
    <text evidence="11">The sequence shown here is derived from an EMBL/GenBank/DDBJ whole genome shotgun (WGS) entry which is preliminary data.</text>
</comment>
<evidence type="ECO:0000256" key="2">
    <source>
        <dbReference type="ARBA" id="ARBA00010703"/>
    </source>
</evidence>
<dbReference type="OMA" id="IIYEPIR"/>
<dbReference type="InParanoid" id="A8PRT7"/>
<dbReference type="VEuPathDB" id="FungiDB:MGL_0125"/>
<comment type="catalytic activity">
    <reaction evidence="1 8">
        <text>[phosphatase 2A protein]-C-terminal L-leucine + S-adenosyl-L-methionine = [phosphatase 2A protein]-C-terminal L-leucine methyl ester + S-adenosyl-L-homocysteine</text>
        <dbReference type="Rhea" id="RHEA:48544"/>
        <dbReference type="Rhea" id="RHEA-COMP:12134"/>
        <dbReference type="Rhea" id="RHEA-COMP:12135"/>
        <dbReference type="ChEBI" id="CHEBI:57856"/>
        <dbReference type="ChEBI" id="CHEBI:59789"/>
        <dbReference type="ChEBI" id="CHEBI:90516"/>
        <dbReference type="ChEBI" id="CHEBI:90517"/>
        <dbReference type="EC" id="2.1.1.233"/>
    </reaction>
</comment>
<evidence type="ECO:0000313" key="11">
    <source>
        <dbReference type="EMBL" id="EDP45136.1"/>
    </source>
</evidence>
<keyword evidence="12" id="KW-1185">Reference proteome</keyword>
<comment type="function">
    <text evidence="8">Methylates the carboxyl group of the C-terminal leucine residue of protein phosphatase 2A catalytic subunits to form alpha-leucine ester residues.</text>
</comment>
<evidence type="ECO:0000256" key="6">
    <source>
        <dbReference type="ARBA" id="ARBA00022679"/>
    </source>
</evidence>
<evidence type="ECO:0000313" key="12">
    <source>
        <dbReference type="Proteomes" id="UP000008837"/>
    </source>
</evidence>
<keyword evidence="5 8" id="KW-0489">Methyltransferase</keyword>
<keyword evidence="7 8" id="KW-0949">S-adenosyl-L-methionine</keyword>
<dbReference type="EMBL" id="AAYY01000001">
    <property type="protein sequence ID" value="EDP45136.1"/>
    <property type="molecule type" value="Genomic_DNA"/>
</dbReference>
<dbReference type="RefSeq" id="XP_001732350.1">
    <property type="nucleotide sequence ID" value="XM_001732298.1"/>
</dbReference>